<accession>A0ABS1HI94</accession>
<dbReference type="Pfam" id="PF13561">
    <property type="entry name" value="adh_short_C2"/>
    <property type="match status" value="1"/>
</dbReference>
<organism evidence="3 4">
    <name type="scientific">Carboxylicivirga marina</name>
    <dbReference type="NCBI Taxonomy" id="2800988"/>
    <lineage>
        <taxon>Bacteria</taxon>
        <taxon>Pseudomonadati</taxon>
        <taxon>Bacteroidota</taxon>
        <taxon>Bacteroidia</taxon>
        <taxon>Marinilabiliales</taxon>
        <taxon>Marinilabiliaceae</taxon>
        <taxon>Carboxylicivirga</taxon>
    </lineage>
</organism>
<dbReference type="RefSeq" id="WP_200464619.1">
    <property type="nucleotide sequence ID" value="NZ_JAENRR010000015.1"/>
</dbReference>
<evidence type="ECO:0000313" key="4">
    <source>
        <dbReference type="Proteomes" id="UP000605676"/>
    </source>
</evidence>
<evidence type="ECO:0000256" key="2">
    <source>
        <dbReference type="ARBA" id="ARBA00023002"/>
    </source>
</evidence>
<name>A0ABS1HI94_9BACT</name>
<evidence type="ECO:0000256" key="1">
    <source>
        <dbReference type="ARBA" id="ARBA00006484"/>
    </source>
</evidence>
<dbReference type="PRINTS" id="PR00081">
    <property type="entry name" value="GDHRDH"/>
</dbReference>
<proteinExistence type="inferred from homology"/>
<dbReference type="SUPFAM" id="SSF51735">
    <property type="entry name" value="NAD(P)-binding Rossmann-fold domains"/>
    <property type="match status" value="1"/>
</dbReference>
<protein>
    <submittedName>
        <fullName evidence="3">SDR family oxidoreductase</fullName>
    </submittedName>
</protein>
<dbReference type="InterPro" id="IPR036291">
    <property type="entry name" value="NAD(P)-bd_dom_sf"/>
</dbReference>
<evidence type="ECO:0000313" key="3">
    <source>
        <dbReference type="EMBL" id="MBK3517390.1"/>
    </source>
</evidence>
<sequence>MQRKVLITGGAKRVGYSLSNYFAGIGYDVLIHVNNSMAVGEGLVAELQKKYPGQNFSLIKHDFKEWRSLDDFINKVFEKFGLPDVIIHNASYYLSGNLASTQADDMENMMGIHLFSPMIIDKAYRQHNGKGNIISILDTAITSNHSSHAMYLLAKKSLAEYTKMAALEWAPDIRVNGLALGPVLPPEGKSDEFFRSVVEKTPLQKQIDLSSIAQSIDFILGNKNITGQIINCDSGQHLL</sequence>
<keyword evidence="2" id="KW-0560">Oxidoreductase</keyword>
<reference evidence="3 4" key="1">
    <citation type="submission" date="2021-01" db="EMBL/GenBank/DDBJ databases">
        <title>Carboxyliciviraga sp.nov., isolated from coastal sediments.</title>
        <authorList>
            <person name="Lu D."/>
            <person name="Zhang T."/>
        </authorList>
    </citation>
    <scope>NUCLEOTIDE SEQUENCE [LARGE SCALE GENOMIC DNA]</scope>
    <source>
        <strain evidence="3 4">N1Y132</strain>
    </source>
</reference>
<dbReference type="EMBL" id="JAENRR010000015">
    <property type="protein sequence ID" value="MBK3517390.1"/>
    <property type="molecule type" value="Genomic_DNA"/>
</dbReference>
<dbReference type="Gene3D" id="3.40.50.720">
    <property type="entry name" value="NAD(P)-binding Rossmann-like Domain"/>
    <property type="match status" value="1"/>
</dbReference>
<dbReference type="InterPro" id="IPR002347">
    <property type="entry name" value="SDR_fam"/>
</dbReference>
<keyword evidence="4" id="KW-1185">Reference proteome</keyword>
<dbReference type="Proteomes" id="UP000605676">
    <property type="component" value="Unassembled WGS sequence"/>
</dbReference>
<dbReference type="PANTHER" id="PTHR43639">
    <property type="entry name" value="OXIDOREDUCTASE, SHORT-CHAIN DEHYDROGENASE/REDUCTASE FAMILY (AFU_ORTHOLOGUE AFUA_5G02870)"/>
    <property type="match status" value="1"/>
</dbReference>
<comment type="similarity">
    <text evidence="1">Belongs to the short-chain dehydrogenases/reductases (SDR) family.</text>
</comment>
<gene>
    <name evidence="3" type="ORF">JIV24_08595</name>
</gene>
<comment type="caution">
    <text evidence="3">The sequence shown here is derived from an EMBL/GenBank/DDBJ whole genome shotgun (WGS) entry which is preliminary data.</text>
</comment>
<dbReference type="PANTHER" id="PTHR43639:SF1">
    <property type="entry name" value="SHORT-CHAIN DEHYDROGENASE_REDUCTASE FAMILY PROTEIN"/>
    <property type="match status" value="1"/>
</dbReference>